<feature type="active site" evidence="4">
    <location>
        <position position="170"/>
    </location>
</feature>
<protein>
    <submittedName>
        <fullName evidence="7">2-hydroxy-3-oxopropionate reductase</fullName>
    </submittedName>
</protein>
<dbReference type="PIRSF" id="PIRSF000103">
    <property type="entry name" value="HIBADH"/>
    <property type="match status" value="1"/>
</dbReference>
<dbReference type="InterPro" id="IPR006115">
    <property type="entry name" value="6PGDH_NADP-bd"/>
</dbReference>
<dbReference type="Pfam" id="PF14833">
    <property type="entry name" value="NAD_binding_11"/>
    <property type="match status" value="1"/>
</dbReference>
<dbReference type="GO" id="GO:0046487">
    <property type="term" value="P:glyoxylate metabolic process"/>
    <property type="evidence" value="ECO:0007669"/>
    <property type="project" value="InterPro"/>
</dbReference>
<comment type="similarity">
    <text evidence="1">Belongs to the HIBADH-related family.</text>
</comment>
<dbReference type="SUPFAM" id="SSF48179">
    <property type="entry name" value="6-phosphogluconate dehydrogenase C-terminal domain-like"/>
    <property type="match status" value="1"/>
</dbReference>
<evidence type="ECO:0000256" key="4">
    <source>
        <dbReference type="PIRSR" id="PIRSR000103-1"/>
    </source>
</evidence>
<organism evidence="7 8">
    <name type="scientific">Propionispira arboris</name>
    <dbReference type="NCBI Taxonomy" id="84035"/>
    <lineage>
        <taxon>Bacteria</taxon>
        <taxon>Bacillati</taxon>
        <taxon>Bacillota</taxon>
        <taxon>Negativicutes</taxon>
        <taxon>Selenomonadales</taxon>
        <taxon>Selenomonadaceae</taxon>
        <taxon>Propionispira</taxon>
    </lineage>
</organism>
<keyword evidence="3" id="KW-0520">NAD</keyword>
<dbReference type="STRING" id="84035.SAMN05660742_10487"/>
<sequence length="294" mass="31112">MKIGFIGLGIMGKPMSKNLIKAGYQLVVSNHNPVAAAELEKLGAEVVETPREVAALTDVIITMLPNSPQVKEVVLGENGLKEGAKRGSVLIDMSSIAPLASCDIFAELEKIGVDMLDAPVSGGEPKAIDGTISVMVGGKQVIFDKYYDILKTMAGSVVRTGEIGAGNAAKLANQIIVAVNIAGMSEALVLASKIGVEPELVYQAIRGGLAGSTVLDAKAPLIMDRKFDPGFKIKLHIKDLKNVLETSHEVGVSLPLTASVMEIMQAVRADGLEEGDHSSIVKYYEKLAHVEVKR</sequence>
<name>A0A1H6WS23_9FIRM</name>
<dbReference type="InterPro" id="IPR008927">
    <property type="entry name" value="6-PGluconate_DH-like_C_sf"/>
</dbReference>
<dbReference type="InterPro" id="IPR029154">
    <property type="entry name" value="HIBADH-like_NADP-bd"/>
</dbReference>
<dbReference type="InterPro" id="IPR015815">
    <property type="entry name" value="HIBADH-related"/>
</dbReference>
<dbReference type="PROSITE" id="PS00895">
    <property type="entry name" value="3_HYDROXYISOBUT_DH"/>
    <property type="match status" value="1"/>
</dbReference>
<keyword evidence="8" id="KW-1185">Reference proteome</keyword>
<feature type="domain" description="3-hydroxyisobutyrate dehydrogenase-like NAD-binding" evidence="6">
    <location>
        <begin position="164"/>
        <end position="284"/>
    </location>
</feature>
<dbReference type="Gene3D" id="1.10.1040.10">
    <property type="entry name" value="N-(1-d-carboxylethyl)-l-norvaline Dehydrogenase, domain 2"/>
    <property type="match status" value="1"/>
</dbReference>
<dbReference type="Proteomes" id="UP000199662">
    <property type="component" value="Unassembled WGS sequence"/>
</dbReference>
<dbReference type="NCBIfam" id="NF008592">
    <property type="entry name" value="PRK11559.1"/>
    <property type="match status" value="1"/>
</dbReference>
<evidence type="ECO:0000313" key="7">
    <source>
        <dbReference type="EMBL" id="SEJ18656.1"/>
    </source>
</evidence>
<dbReference type="AlphaFoldDB" id="A0A1H6WS23"/>
<dbReference type="GO" id="GO:0046395">
    <property type="term" value="P:carboxylic acid catabolic process"/>
    <property type="evidence" value="ECO:0007669"/>
    <property type="project" value="UniProtKB-ARBA"/>
</dbReference>
<dbReference type="InterPro" id="IPR006398">
    <property type="entry name" value="Tartro_sem_red"/>
</dbReference>
<evidence type="ECO:0000313" key="8">
    <source>
        <dbReference type="Proteomes" id="UP000199662"/>
    </source>
</evidence>
<dbReference type="InterPro" id="IPR036291">
    <property type="entry name" value="NAD(P)-bd_dom_sf"/>
</dbReference>
<proteinExistence type="inferred from homology"/>
<keyword evidence="2" id="KW-0560">Oxidoreductase</keyword>
<evidence type="ECO:0000259" key="6">
    <source>
        <dbReference type="Pfam" id="PF14833"/>
    </source>
</evidence>
<evidence type="ECO:0000256" key="2">
    <source>
        <dbReference type="ARBA" id="ARBA00023002"/>
    </source>
</evidence>
<accession>A0A1H6WS23</accession>
<dbReference type="GO" id="GO:0008679">
    <property type="term" value="F:2-hydroxy-3-oxopropionate reductase activity"/>
    <property type="evidence" value="ECO:0007669"/>
    <property type="project" value="InterPro"/>
</dbReference>
<dbReference type="InterPro" id="IPR013328">
    <property type="entry name" value="6PGD_dom2"/>
</dbReference>
<dbReference type="RefSeq" id="WP_091829863.1">
    <property type="nucleotide sequence ID" value="NZ_FNZK01000004.1"/>
</dbReference>
<dbReference type="PANTHER" id="PTHR43060:SF3">
    <property type="entry name" value="2-HYDROXY-3-OXOPROPIONATE REDUCTASE"/>
    <property type="match status" value="1"/>
</dbReference>
<evidence type="ECO:0000259" key="5">
    <source>
        <dbReference type="Pfam" id="PF03446"/>
    </source>
</evidence>
<dbReference type="EMBL" id="FNZK01000004">
    <property type="protein sequence ID" value="SEJ18656.1"/>
    <property type="molecule type" value="Genomic_DNA"/>
</dbReference>
<dbReference type="InterPro" id="IPR002204">
    <property type="entry name" value="3-OH-isobutyrate_DH-rel_CS"/>
</dbReference>
<dbReference type="SUPFAM" id="SSF51735">
    <property type="entry name" value="NAD(P)-binding Rossmann-fold domains"/>
    <property type="match status" value="1"/>
</dbReference>
<gene>
    <name evidence="7" type="ORF">SAMN05660742_10487</name>
</gene>
<dbReference type="GO" id="GO:0050661">
    <property type="term" value="F:NADP binding"/>
    <property type="evidence" value="ECO:0007669"/>
    <property type="project" value="InterPro"/>
</dbReference>
<dbReference type="PANTHER" id="PTHR43060">
    <property type="entry name" value="3-HYDROXYISOBUTYRATE DEHYDROGENASE-LIKE 1, MITOCHONDRIAL-RELATED"/>
    <property type="match status" value="1"/>
</dbReference>
<dbReference type="FunFam" id="3.40.50.720:FF:000071">
    <property type="entry name" value="2-hydroxy-3-oxopropionate reductase"/>
    <property type="match status" value="1"/>
</dbReference>
<dbReference type="Gene3D" id="3.40.50.720">
    <property type="entry name" value="NAD(P)-binding Rossmann-like Domain"/>
    <property type="match status" value="1"/>
</dbReference>
<evidence type="ECO:0000256" key="1">
    <source>
        <dbReference type="ARBA" id="ARBA00009080"/>
    </source>
</evidence>
<feature type="domain" description="6-phosphogluconate dehydrogenase NADP-binding" evidence="5">
    <location>
        <begin position="2"/>
        <end position="159"/>
    </location>
</feature>
<dbReference type="GO" id="GO:0051287">
    <property type="term" value="F:NAD binding"/>
    <property type="evidence" value="ECO:0007669"/>
    <property type="project" value="InterPro"/>
</dbReference>
<dbReference type="NCBIfam" id="TIGR01505">
    <property type="entry name" value="tartro_sem_red"/>
    <property type="match status" value="1"/>
</dbReference>
<dbReference type="Pfam" id="PF03446">
    <property type="entry name" value="NAD_binding_2"/>
    <property type="match status" value="1"/>
</dbReference>
<reference evidence="7 8" key="1">
    <citation type="submission" date="2016-10" db="EMBL/GenBank/DDBJ databases">
        <authorList>
            <person name="de Groot N.N."/>
        </authorList>
    </citation>
    <scope>NUCLEOTIDE SEQUENCE [LARGE SCALE GENOMIC DNA]</scope>
    <source>
        <strain evidence="7 8">DSM 2179</strain>
    </source>
</reference>
<evidence type="ECO:0000256" key="3">
    <source>
        <dbReference type="ARBA" id="ARBA00023027"/>
    </source>
</evidence>